<feature type="transmembrane region" description="Helical" evidence="2">
    <location>
        <begin position="12"/>
        <end position="35"/>
    </location>
</feature>
<keyword evidence="2" id="KW-0472">Membrane</keyword>
<evidence type="ECO:0000313" key="4">
    <source>
        <dbReference type="Proteomes" id="UP001164746"/>
    </source>
</evidence>
<organism evidence="3 4">
    <name type="scientific">Mya arenaria</name>
    <name type="common">Soft-shell clam</name>
    <dbReference type="NCBI Taxonomy" id="6604"/>
    <lineage>
        <taxon>Eukaryota</taxon>
        <taxon>Metazoa</taxon>
        <taxon>Spiralia</taxon>
        <taxon>Lophotrochozoa</taxon>
        <taxon>Mollusca</taxon>
        <taxon>Bivalvia</taxon>
        <taxon>Autobranchia</taxon>
        <taxon>Heteroconchia</taxon>
        <taxon>Euheterodonta</taxon>
        <taxon>Imparidentia</taxon>
        <taxon>Neoheterodontei</taxon>
        <taxon>Myida</taxon>
        <taxon>Myoidea</taxon>
        <taxon>Myidae</taxon>
        <taxon>Mya</taxon>
    </lineage>
</organism>
<evidence type="ECO:0000256" key="1">
    <source>
        <dbReference type="SAM" id="MobiDB-lite"/>
    </source>
</evidence>
<dbReference type="Proteomes" id="UP001164746">
    <property type="component" value="Chromosome 9"/>
</dbReference>
<protein>
    <submittedName>
        <fullName evidence="3">Uncharacterized protein</fullName>
    </submittedName>
</protein>
<reference evidence="3" key="1">
    <citation type="submission" date="2022-11" db="EMBL/GenBank/DDBJ databases">
        <title>Centuries of genome instability and evolution in soft-shell clam transmissible cancer (bioRxiv).</title>
        <authorList>
            <person name="Hart S.F.M."/>
            <person name="Yonemitsu M.A."/>
            <person name="Giersch R.M."/>
            <person name="Beal B.F."/>
            <person name="Arriagada G."/>
            <person name="Davis B.W."/>
            <person name="Ostrander E.A."/>
            <person name="Goff S.P."/>
            <person name="Metzger M.J."/>
        </authorList>
    </citation>
    <scope>NUCLEOTIDE SEQUENCE</scope>
    <source>
        <strain evidence="3">MELC-2E11</strain>
        <tissue evidence="3">Siphon/mantle</tissue>
    </source>
</reference>
<keyword evidence="2" id="KW-0812">Transmembrane</keyword>
<keyword evidence="2" id="KW-1133">Transmembrane helix</keyword>
<dbReference type="EMBL" id="CP111020">
    <property type="protein sequence ID" value="WAR14199.1"/>
    <property type="molecule type" value="Genomic_DNA"/>
</dbReference>
<evidence type="ECO:0000313" key="3">
    <source>
        <dbReference type="EMBL" id="WAR14199.1"/>
    </source>
</evidence>
<keyword evidence="4" id="KW-1185">Reference proteome</keyword>
<sequence length="234" mass="25757">MEEDSAGIKTGSLVALIVSFVLVFVAGLVIGLFFCRRRRNKYEESMVVGFNNVLYEPALTSPLHGSRVKDTNIILATHRNDDLDTDTESEHRYVDIADLGNGPCGLSNVKGAKFVDLPTCQDIDKEAESFTVNCVNQNIYDTVKDSWSEKDGDEEEPSAESRSRSNDEPEGGVIGAEQDDEEFSEFEGAAAEMTGVPPPVPCRHFGGTPFSPEFLKKDTDVSQAYSNNLYGYHK</sequence>
<accession>A0ABY7EYZ6</accession>
<name>A0ABY7EYZ6_MYAAR</name>
<gene>
    <name evidence="3" type="ORF">MAR_004304</name>
</gene>
<feature type="region of interest" description="Disordered" evidence="1">
    <location>
        <begin position="145"/>
        <end position="215"/>
    </location>
</feature>
<proteinExistence type="predicted"/>
<evidence type="ECO:0000256" key="2">
    <source>
        <dbReference type="SAM" id="Phobius"/>
    </source>
</evidence>